<reference evidence="11 12" key="1">
    <citation type="journal article" date="2016" name="Nat. Commun.">
        <title>Thousands of microbial genomes shed light on interconnected biogeochemical processes in an aquifer system.</title>
        <authorList>
            <person name="Anantharaman K."/>
            <person name="Brown C.T."/>
            <person name="Hug L.A."/>
            <person name="Sharon I."/>
            <person name="Castelle C.J."/>
            <person name="Probst A.J."/>
            <person name="Thomas B.C."/>
            <person name="Singh A."/>
            <person name="Wilkins M.J."/>
            <person name="Karaoz U."/>
            <person name="Brodie E.L."/>
            <person name="Williams K.H."/>
            <person name="Hubbard S.S."/>
            <person name="Banfield J.F."/>
        </authorList>
    </citation>
    <scope>NUCLEOTIDE SEQUENCE [LARGE SCALE GENOMIC DNA]</scope>
</reference>
<feature type="domain" description="ABC transmembrane type-1" evidence="10">
    <location>
        <begin position="28"/>
        <end position="325"/>
    </location>
</feature>
<dbReference type="Pfam" id="PF00005">
    <property type="entry name" value="ABC_tran"/>
    <property type="match status" value="1"/>
</dbReference>
<evidence type="ECO:0000256" key="5">
    <source>
        <dbReference type="ARBA" id="ARBA00022840"/>
    </source>
</evidence>
<evidence type="ECO:0000256" key="8">
    <source>
        <dbReference type="SAM" id="Phobius"/>
    </source>
</evidence>
<feature type="domain" description="ABC transporter" evidence="9">
    <location>
        <begin position="359"/>
        <end position="592"/>
    </location>
</feature>
<dbReference type="SUPFAM" id="SSF90123">
    <property type="entry name" value="ABC transporter transmembrane region"/>
    <property type="match status" value="1"/>
</dbReference>
<feature type="non-terminal residue" evidence="11">
    <location>
        <position position="1"/>
    </location>
</feature>
<dbReference type="GO" id="GO:0016887">
    <property type="term" value="F:ATP hydrolysis activity"/>
    <property type="evidence" value="ECO:0007669"/>
    <property type="project" value="InterPro"/>
</dbReference>
<name>A0A1F8GTP9_9BACT</name>
<evidence type="ECO:0000256" key="4">
    <source>
        <dbReference type="ARBA" id="ARBA00022741"/>
    </source>
</evidence>
<evidence type="ECO:0000313" key="11">
    <source>
        <dbReference type="EMBL" id="OGN27819.1"/>
    </source>
</evidence>
<dbReference type="GO" id="GO:0034040">
    <property type="term" value="F:ATPase-coupled lipid transmembrane transporter activity"/>
    <property type="evidence" value="ECO:0007669"/>
    <property type="project" value="TreeGrafter"/>
</dbReference>
<dbReference type="PANTHER" id="PTHR24221:SF654">
    <property type="entry name" value="ATP-BINDING CASSETTE SUB-FAMILY B MEMBER 6"/>
    <property type="match status" value="1"/>
</dbReference>
<keyword evidence="7 8" id="KW-0472">Membrane</keyword>
<evidence type="ECO:0000256" key="2">
    <source>
        <dbReference type="ARBA" id="ARBA00022448"/>
    </source>
</evidence>
<dbReference type="PANTHER" id="PTHR24221">
    <property type="entry name" value="ATP-BINDING CASSETTE SUB-FAMILY B"/>
    <property type="match status" value="1"/>
</dbReference>
<evidence type="ECO:0000256" key="3">
    <source>
        <dbReference type="ARBA" id="ARBA00022692"/>
    </source>
</evidence>
<dbReference type="EMBL" id="MGKO01000006">
    <property type="protein sequence ID" value="OGN27819.1"/>
    <property type="molecule type" value="Genomic_DNA"/>
</dbReference>
<evidence type="ECO:0000256" key="6">
    <source>
        <dbReference type="ARBA" id="ARBA00022989"/>
    </source>
</evidence>
<dbReference type="PROSITE" id="PS00211">
    <property type="entry name" value="ABC_TRANSPORTER_1"/>
    <property type="match status" value="1"/>
</dbReference>
<dbReference type="GO" id="GO:0005737">
    <property type="term" value="C:cytoplasm"/>
    <property type="evidence" value="ECO:0007669"/>
    <property type="project" value="UniProtKB-ARBA"/>
</dbReference>
<sequence length="593" mass="66466">KMFTTIKKVIFTARFLWNAFGEYHAKIAIMAILGFVSGLFGGIGISIIIPLFSILSPKNGIASDFITQSIQKIFSFINVPFTVPYLLLLIVFLFIAKAGVTFLAKYYNEVAGSLYEKNTRVKLFRETLASTWPNLLEYKLGFLERVLSYDIQRSTDLFTSTGNIAITLTSLIAYGIVAINLSLMITLAMIAFGIALLFLMKPIFYKTRKLATMIADIYKVVSHHINESMIGAKIIKANAIEQQVSSVAERHFENLRVIRIKNAFYNYTIGSSFEPISFLFIAILVLFNYHAPTFNIASFAVVVYLIQRIFLLVQALQGQAQDINQLIPYTKAVADYANRAKQHREVDHHTGRFSFNDKISFQDVTFSYGDKLVLNDLSFSITKGSMVGFIGPSGVGKTTIADLLLRLFQPQRGAIMLDNTNIQEISLRDWRKKIGYVPQEVFLLNDTVGNNIRFYDDSISHADVIQSAKMANIYETIEGLPSGFETEVGERGLKLSGGQRQRIALARTLARKPEILILDEATSALDNESEAMIQKSINGLKKKMTIIIIAHRLSTVMNADHLFLLDDGKVVEEGSPEDLLNDSGSYFNRLNHS</sequence>
<feature type="transmembrane region" description="Helical" evidence="8">
    <location>
        <begin position="171"/>
        <end position="199"/>
    </location>
</feature>
<keyword evidence="2" id="KW-0813">Transport</keyword>
<keyword evidence="3 8" id="KW-0812">Transmembrane</keyword>
<feature type="transmembrane region" description="Helical" evidence="8">
    <location>
        <begin position="264"/>
        <end position="287"/>
    </location>
</feature>
<dbReference type="PROSITE" id="PS50893">
    <property type="entry name" value="ABC_TRANSPORTER_2"/>
    <property type="match status" value="1"/>
</dbReference>
<dbReference type="InterPro" id="IPR017871">
    <property type="entry name" value="ABC_transporter-like_CS"/>
</dbReference>
<feature type="transmembrane region" description="Helical" evidence="8">
    <location>
        <begin position="73"/>
        <end position="96"/>
    </location>
</feature>
<dbReference type="AlphaFoldDB" id="A0A1F8GTP9"/>
<proteinExistence type="predicted"/>
<dbReference type="InterPro" id="IPR027417">
    <property type="entry name" value="P-loop_NTPase"/>
</dbReference>
<evidence type="ECO:0000256" key="1">
    <source>
        <dbReference type="ARBA" id="ARBA00004651"/>
    </source>
</evidence>
<feature type="transmembrane region" description="Helical" evidence="8">
    <location>
        <begin position="293"/>
        <end position="313"/>
    </location>
</feature>
<comment type="subcellular location">
    <subcellularLocation>
        <location evidence="1">Cell membrane</location>
        <topology evidence="1">Multi-pass membrane protein</topology>
    </subcellularLocation>
</comment>
<dbReference type="PROSITE" id="PS50929">
    <property type="entry name" value="ABC_TM1F"/>
    <property type="match status" value="1"/>
</dbReference>
<keyword evidence="5" id="KW-0067">ATP-binding</keyword>
<dbReference type="SUPFAM" id="SSF52540">
    <property type="entry name" value="P-loop containing nucleoside triphosphate hydrolases"/>
    <property type="match status" value="1"/>
</dbReference>
<evidence type="ECO:0000313" key="12">
    <source>
        <dbReference type="Proteomes" id="UP000178444"/>
    </source>
</evidence>
<dbReference type="FunFam" id="3.40.50.300:FF:000604">
    <property type="entry name" value="ABC transporter B family member 28"/>
    <property type="match status" value="1"/>
</dbReference>
<gene>
    <name evidence="11" type="ORF">A2941_00525</name>
</gene>
<organism evidence="11 12">
    <name type="scientific">Candidatus Yanofskybacteria bacterium RIFCSPLOWO2_01_FULL_49_17</name>
    <dbReference type="NCBI Taxonomy" id="1802700"/>
    <lineage>
        <taxon>Bacteria</taxon>
        <taxon>Candidatus Yanofskyibacteriota</taxon>
    </lineage>
</organism>
<dbReference type="GO" id="GO:0140359">
    <property type="term" value="F:ABC-type transporter activity"/>
    <property type="evidence" value="ECO:0007669"/>
    <property type="project" value="InterPro"/>
</dbReference>
<dbReference type="InterPro" id="IPR003439">
    <property type="entry name" value="ABC_transporter-like_ATP-bd"/>
</dbReference>
<dbReference type="GO" id="GO:0005886">
    <property type="term" value="C:plasma membrane"/>
    <property type="evidence" value="ECO:0007669"/>
    <property type="project" value="UniProtKB-SubCell"/>
</dbReference>
<dbReference type="InterPro" id="IPR003593">
    <property type="entry name" value="AAA+_ATPase"/>
</dbReference>
<keyword evidence="4" id="KW-0547">Nucleotide-binding</keyword>
<keyword evidence="6 8" id="KW-1133">Transmembrane helix</keyword>
<dbReference type="Proteomes" id="UP000178444">
    <property type="component" value="Unassembled WGS sequence"/>
</dbReference>
<feature type="transmembrane region" description="Helical" evidence="8">
    <location>
        <begin position="27"/>
        <end position="52"/>
    </location>
</feature>
<dbReference type="InterPro" id="IPR036640">
    <property type="entry name" value="ABC1_TM_sf"/>
</dbReference>
<dbReference type="InterPro" id="IPR039421">
    <property type="entry name" value="Type_1_exporter"/>
</dbReference>
<evidence type="ECO:0000256" key="7">
    <source>
        <dbReference type="ARBA" id="ARBA00023136"/>
    </source>
</evidence>
<accession>A0A1F8GTP9</accession>
<dbReference type="Gene3D" id="1.20.1560.10">
    <property type="entry name" value="ABC transporter type 1, transmembrane domain"/>
    <property type="match status" value="1"/>
</dbReference>
<protein>
    <recommendedName>
        <fullName evidence="13">ABC transporter ATP-binding protein</fullName>
    </recommendedName>
</protein>
<dbReference type="Gene3D" id="3.40.50.300">
    <property type="entry name" value="P-loop containing nucleotide triphosphate hydrolases"/>
    <property type="match status" value="1"/>
</dbReference>
<evidence type="ECO:0008006" key="13">
    <source>
        <dbReference type="Google" id="ProtNLM"/>
    </source>
</evidence>
<dbReference type="SMART" id="SM00382">
    <property type="entry name" value="AAA"/>
    <property type="match status" value="1"/>
</dbReference>
<dbReference type="Pfam" id="PF00664">
    <property type="entry name" value="ABC_membrane"/>
    <property type="match status" value="1"/>
</dbReference>
<evidence type="ECO:0000259" key="10">
    <source>
        <dbReference type="PROSITE" id="PS50929"/>
    </source>
</evidence>
<dbReference type="InterPro" id="IPR011527">
    <property type="entry name" value="ABC1_TM_dom"/>
</dbReference>
<evidence type="ECO:0000259" key="9">
    <source>
        <dbReference type="PROSITE" id="PS50893"/>
    </source>
</evidence>
<comment type="caution">
    <text evidence="11">The sequence shown here is derived from an EMBL/GenBank/DDBJ whole genome shotgun (WGS) entry which is preliminary data.</text>
</comment>
<dbReference type="GO" id="GO:0005524">
    <property type="term" value="F:ATP binding"/>
    <property type="evidence" value="ECO:0007669"/>
    <property type="project" value="UniProtKB-KW"/>
</dbReference>